<dbReference type="Pfam" id="PF03724">
    <property type="entry name" value="META"/>
    <property type="match status" value="2"/>
</dbReference>
<evidence type="ECO:0000259" key="3">
    <source>
        <dbReference type="Pfam" id="PF14302"/>
    </source>
</evidence>
<feature type="domain" description="DUF4377" evidence="3">
    <location>
        <begin position="277"/>
        <end position="361"/>
    </location>
</feature>
<dbReference type="PANTHER" id="PTHR35535">
    <property type="entry name" value="HEAT SHOCK PROTEIN HSLJ"/>
    <property type="match status" value="1"/>
</dbReference>
<dbReference type="AlphaFoldDB" id="A0A8H2K0G8"/>
<evidence type="ECO:0000256" key="1">
    <source>
        <dbReference type="SAM" id="SignalP"/>
    </source>
</evidence>
<keyword evidence="1" id="KW-0732">Signal</keyword>
<dbReference type="Gene3D" id="2.40.128.270">
    <property type="match status" value="2"/>
</dbReference>
<feature type="domain" description="DUF306" evidence="2">
    <location>
        <begin position="44"/>
        <end position="139"/>
    </location>
</feature>
<proteinExistence type="predicted"/>
<feature type="chain" id="PRO_5034499972" evidence="1">
    <location>
        <begin position="18"/>
        <end position="367"/>
    </location>
</feature>
<dbReference type="InterPro" id="IPR025485">
    <property type="entry name" value="DUF4377"/>
</dbReference>
<dbReference type="EMBL" id="VFBM01000003">
    <property type="protein sequence ID" value="TNX92928.1"/>
    <property type="molecule type" value="Genomic_DNA"/>
</dbReference>
<dbReference type="RefSeq" id="WP_005027260.1">
    <property type="nucleotide sequence ID" value="NZ_CP027365.1"/>
</dbReference>
<dbReference type="InterPro" id="IPR038670">
    <property type="entry name" value="HslJ-like_sf"/>
</dbReference>
<protein>
    <submittedName>
        <fullName evidence="4">META domain-containing protein</fullName>
    </submittedName>
</protein>
<comment type="caution">
    <text evidence="4">The sequence shown here is derived from an EMBL/GenBank/DDBJ whole genome shotgun (WGS) entry which is preliminary data.</text>
</comment>
<evidence type="ECO:0000313" key="4">
    <source>
        <dbReference type="EMBL" id="TNX92928.1"/>
    </source>
</evidence>
<dbReference type="Pfam" id="PF14302">
    <property type="entry name" value="DUF4377"/>
    <property type="match status" value="1"/>
</dbReference>
<dbReference type="Proteomes" id="UP000314285">
    <property type="component" value="Unassembled WGS sequence"/>
</dbReference>
<dbReference type="InterPro" id="IPR005184">
    <property type="entry name" value="DUF306_Meta_HslJ"/>
</dbReference>
<feature type="signal peptide" evidence="1">
    <location>
        <begin position="1"/>
        <end position="17"/>
    </location>
</feature>
<dbReference type="PROSITE" id="PS51257">
    <property type="entry name" value="PROKAR_LIPOPROTEIN"/>
    <property type="match status" value="1"/>
</dbReference>
<name>A0A8H2K0G8_ACIRA</name>
<accession>A0A8H2K0G8</accession>
<organism evidence="4 5">
    <name type="scientific">Acinetobacter radioresistens</name>
    <dbReference type="NCBI Taxonomy" id="40216"/>
    <lineage>
        <taxon>Bacteria</taxon>
        <taxon>Pseudomonadati</taxon>
        <taxon>Pseudomonadota</taxon>
        <taxon>Gammaproteobacteria</taxon>
        <taxon>Moraxellales</taxon>
        <taxon>Moraxellaceae</taxon>
        <taxon>Acinetobacter</taxon>
    </lineage>
</organism>
<gene>
    <name evidence="4" type="ORF">FHY67_05005</name>
</gene>
<dbReference type="PANTHER" id="PTHR35535:SF1">
    <property type="entry name" value="HEAT SHOCK PROTEIN HSLJ"/>
    <property type="match status" value="1"/>
</dbReference>
<reference evidence="4 5" key="1">
    <citation type="submission" date="2019-06" db="EMBL/GenBank/DDBJ databases">
        <title>Genome of Acinetobacter radioresistens APH1, a phenol degrading strain.</title>
        <authorList>
            <person name="Liu Y."/>
        </authorList>
    </citation>
    <scope>NUCLEOTIDE SEQUENCE [LARGE SCALE GENOMIC DNA]</scope>
    <source>
        <strain evidence="4 5">APH1</strain>
    </source>
</reference>
<sequence>MKLKYLFLALLPFSLMACQSIQPHQKQPHVSQQADTEQQLSAYSWTYQNSQASKPLVINFIDNHQLSIQTGCNGQGGSWKIEEGKLVTSHLISTMMACQSDLMKQEQLSSSIFNEARSNFDISLANGQAILTITDTKGQKHVFKGSKMLEHSALTSYNWTYQPEGSKEPILLNFSNDRIGIDTGCNRQGTSWKIENGQLLTGDLVSTQMACDPVLMKQEQFSSSLFQKRSIPFELNLANPEQPTLILKDTQGQSYTFKGNMTPEAQYQSQGETIFLEIAPETKSCTGVAPQTCLQVREIKYDDKGIKTQVDKDWTLFYDHIEGFKHEPNQRVIVRVKRYERKNVAADQSKYAYVHDMTVEQETIKKP</sequence>
<evidence type="ECO:0000313" key="5">
    <source>
        <dbReference type="Proteomes" id="UP000314285"/>
    </source>
</evidence>
<evidence type="ECO:0000259" key="2">
    <source>
        <dbReference type="Pfam" id="PF03724"/>
    </source>
</evidence>
<feature type="domain" description="DUF306" evidence="2">
    <location>
        <begin position="163"/>
        <end position="254"/>
    </location>
</feature>
<dbReference type="InterPro" id="IPR053147">
    <property type="entry name" value="Hsp_HslJ-like"/>
</dbReference>